<organism evidence="3 4">
    <name type="scientific">Haliovirga abyssi</name>
    <dbReference type="NCBI Taxonomy" id="2996794"/>
    <lineage>
        <taxon>Bacteria</taxon>
        <taxon>Fusobacteriati</taxon>
        <taxon>Fusobacteriota</taxon>
        <taxon>Fusobacteriia</taxon>
        <taxon>Fusobacteriales</taxon>
        <taxon>Haliovirgaceae</taxon>
        <taxon>Haliovirga</taxon>
    </lineage>
</organism>
<dbReference type="RefSeq" id="WP_307905342.1">
    <property type="nucleotide sequence ID" value="NZ_AP027059.1"/>
</dbReference>
<sequence length="174" mass="20629">MEIWDIYDKERCITGNTIKRGSEFNDNEFHLVVHICIFNSKGQMLIQRRQPFKKGWPNMWDITVGGSSIAGESSSQAAERELFEEIGYKADFSKRRPFFTINFSYGFDDYYIIEDDVDIDTLKLQYEEVQCVRWATKDEIIDLIDKGEFISYYKNLIRLMFDMRKQRGAIIIEK</sequence>
<dbReference type="CDD" id="cd04693">
    <property type="entry name" value="NUDIX_Hydrolase"/>
    <property type="match status" value="1"/>
</dbReference>
<dbReference type="PANTHER" id="PTHR10885:SF0">
    <property type="entry name" value="ISOPENTENYL-DIPHOSPHATE DELTA-ISOMERASE"/>
    <property type="match status" value="1"/>
</dbReference>
<dbReference type="KEGG" id="haby:HLVA_09810"/>
<dbReference type="EMBL" id="AP027059">
    <property type="protein sequence ID" value="BDU50412.1"/>
    <property type="molecule type" value="Genomic_DNA"/>
</dbReference>
<evidence type="ECO:0000256" key="1">
    <source>
        <dbReference type="ARBA" id="ARBA00022801"/>
    </source>
</evidence>
<dbReference type="Proteomes" id="UP001321582">
    <property type="component" value="Chromosome"/>
</dbReference>
<evidence type="ECO:0000313" key="3">
    <source>
        <dbReference type="EMBL" id="BDU50412.1"/>
    </source>
</evidence>
<evidence type="ECO:0000313" key="4">
    <source>
        <dbReference type="Proteomes" id="UP001321582"/>
    </source>
</evidence>
<dbReference type="AlphaFoldDB" id="A0AAU9DKJ1"/>
<feature type="domain" description="Nudix hydrolase" evidence="2">
    <location>
        <begin position="28"/>
        <end position="157"/>
    </location>
</feature>
<dbReference type="InterPro" id="IPR020084">
    <property type="entry name" value="NUDIX_hydrolase_CS"/>
</dbReference>
<dbReference type="PROSITE" id="PS51462">
    <property type="entry name" value="NUDIX"/>
    <property type="match status" value="1"/>
</dbReference>
<dbReference type="InterPro" id="IPR015797">
    <property type="entry name" value="NUDIX_hydrolase-like_dom_sf"/>
</dbReference>
<dbReference type="Pfam" id="PF00293">
    <property type="entry name" value="NUDIX"/>
    <property type="match status" value="1"/>
</dbReference>
<dbReference type="InterPro" id="IPR000086">
    <property type="entry name" value="NUDIX_hydrolase_dom"/>
</dbReference>
<dbReference type="PANTHER" id="PTHR10885">
    <property type="entry name" value="ISOPENTENYL-DIPHOSPHATE DELTA-ISOMERASE"/>
    <property type="match status" value="1"/>
</dbReference>
<gene>
    <name evidence="3" type="ORF">HLVA_09810</name>
</gene>
<accession>A0AAU9DKJ1</accession>
<protein>
    <submittedName>
        <fullName evidence="3">NUDIX hydrolase</fullName>
    </submittedName>
</protein>
<keyword evidence="1 3" id="KW-0378">Hydrolase</keyword>
<dbReference type="Gene3D" id="3.90.79.10">
    <property type="entry name" value="Nucleoside Triphosphate Pyrophosphohydrolase"/>
    <property type="match status" value="1"/>
</dbReference>
<dbReference type="SUPFAM" id="SSF55811">
    <property type="entry name" value="Nudix"/>
    <property type="match status" value="1"/>
</dbReference>
<name>A0AAU9DKJ1_9FUSO</name>
<keyword evidence="4" id="KW-1185">Reference proteome</keyword>
<reference evidence="3 4" key="1">
    <citation type="submission" date="2022-11" db="EMBL/GenBank/DDBJ databases">
        <title>Haliovirga abyssi gen. nov., sp. nov., a mesophilic fermentative bacterium isolated from the Iheya North hydrothermal field and the proposal of Haliovirgaceae fam. nov.</title>
        <authorList>
            <person name="Miyazaki U."/>
            <person name="Tame A."/>
            <person name="Miyazaki J."/>
            <person name="Takai K."/>
            <person name="Sawayama S."/>
            <person name="Kitajima M."/>
            <person name="Okamoto A."/>
            <person name="Nakagawa S."/>
        </authorList>
    </citation>
    <scope>NUCLEOTIDE SEQUENCE [LARGE SCALE GENOMIC DNA]</scope>
    <source>
        <strain evidence="3 4">IC12</strain>
    </source>
</reference>
<evidence type="ECO:0000259" key="2">
    <source>
        <dbReference type="PROSITE" id="PS51462"/>
    </source>
</evidence>
<dbReference type="GO" id="GO:0016787">
    <property type="term" value="F:hydrolase activity"/>
    <property type="evidence" value="ECO:0007669"/>
    <property type="project" value="UniProtKB-KW"/>
</dbReference>
<proteinExistence type="predicted"/>
<dbReference type="PROSITE" id="PS00893">
    <property type="entry name" value="NUDIX_BOX"/>
    <property type="match status" value="1"/>
</dbReference>